<sequence>MLDKREWLAACQALPEGRSTRVNHSCGDGKTLRLSHEATRWRAWCFRCDEAGVEDKPVESFADRLARLKREESVDSALETVTHLPGPPEFDVSAWPAAAKVWLFKAGVGLPEIEELGAYWHEPSGRLVLPLFDPDGNLIYWQARDVTWTRASARPKYINPKVDKQYLVAKYGRGDPLVLTEDVLSAFRVGQSTEAWSLMGTSLSDGVAATIETHRPVCVWLDPDRPGLRAAREITKQLLSLGIDARRIRSRADPKLLSNREIRHHLRQPA</sequence>
<dbReference type="Proteomes" id="UP000216857">
    <property type="component" value="Unassembled WGS sequence"/>
</dbReference>
<dbReference type="OrthoDB" id="9024736at2"/>
<comment type="caution">
    <text evidence="1">The sequence shown here is derived from an EMBL/GenBank/DDBJ whole genome shotgun (WGS) entry which is preliminary data.</text>
</comment>
<accession>A0A261R4W8</accession>
<dbReference type="RefSeq" id="WP_094848688.1">
    <property type="nucleotide sequence ID" value="NZ_NEVJ01000003.1"/>
</dbReference>
<dbReference type="AlphaFoldDB" id="A0A261R4W8"/>
<reference evidence="1" key="1">
    <citation type="submission" date="2017-05" db="EMBL/GenBank/DDBJ databases">
        <title>Complete and WGS of Bordetella genogroups.</title>
        <authorList>
            <person name="Spilker T."/>
            <person name="Lipuma J."/>
        </authorList>
    </citation>
    <scope>NUCLEOTIDE SEQUENCE</scope>
    <source>
        <strain evidence="1">AU21707</strain>
    </source>
</reference>
<dbReference type="EMBL" id="NEVJ01000003">
    <property type="protein sequence ID" value="OZI20075.1"/>
    <property type="molecule type" value="Genomic_DNA"/>
</dbReference>
<dbReference type="CDD" id="cd01029">
    <property type="entry name" value="TOPRIM_primases"/>
    <property type="match status" value="1"/>
</dbReference>
<keyword evidence="2" id="KW-1185">Reference proteome</keyword>
<evidence type="ECO:0000313" key="2">
    <source>
        <dbReference type="Proteomes" id="UP000216857"/>
    </source>
</evidence>
<dbReference type="SUPFAM" id="SSF56731">
    <property type="entry name" value="DNA primase core"/>
    <property type="match status" value="1"/>
</dbReference>
<name>A0A261R4W8_9BORD</name>
<dbReference type="Gene3D" id="3.40.1360.10">
    <property type="match status" value="1"/>
</dbReference>
<evidence type="ECO:0008006" key="3">
    <source>
        <dbReference type="Google" id="ProtNLM"/>
    </source>
</evidence>
<gene>
    <name evidence="1" type="ORF">CAL26_21205</name>
</gene>
<dbReference type="Pfam" id="PF13155">
    <property type="entry name" value="Toprim_2"/>
    <property type="match status" value="1"/>
</dbReference>
<proteinExistence type="predicted"/>
<organism evidence="1 2">
    <name type="scientific">Bordetella genomosp. 9</name>
    <dbReference type="NCBI Taxonomy" id="1416803"/>
    <lineage>
        <taxon>Bacteria</taxon>
        <taxon>Pseudomonadati</taxon>
        <taxon>Pseudomonadota</taxon>
        <taxon>Betaproteobacteria</taxon>
        <taxon>Burkholderiales</taxon>
        <taxon>Alcaligenaceae</taxon>
        <taxon>Bordetella</taxon>
    </lineage>
</organism>
<protein>
    <recommendedName>
        <fullName evidence="3">Toprim domain-containing protein</fullName>
    </recommendedName>
</protein>
<evidence type="ECO:0000313" key="1">
    <source>
        <dbReference type="EMBL" id="OZI20075.1"/>
    </source>
</evidence>
<dbReference type="InterPro" id="IPR034154">
    <property type="entry name" value="TOPRIM_DnaG/twinkle"/>
</dbReference>